<keyword evidence="7 9" id="KW-0472">Membrane</keyword>
<evidence type="ECO:0000256" key="8">
    <source>
        <dbReference type="ARBA" id="ARBA00023231"/>
    </source>
</evidence>
<comment type="subunit">
    <text evidence="9">The complex is composed of six subunits: RnfA, RnfB, RnfC, RnfD, RnfE and RnfG.</text>
</comment>
<dbReference type="OrthoDB" id="9782945at2"/>
<organism evidence="10 11">
    <name type="scientific">Cereibacter ovatus</name>
    <dbReference type="NCBI Taxonomy" id="439529"/>
    <lineage>
        <taxon>Bacteria</taxon>
        <taxon>Pseudomonadati</taxon>
        <taxon>Pseudomonadota</taxon>
        <taxon>Alphaproteobacteria</taxon>
        <taxon>Rhodobacterales</taxon>
        <taxon>Paracoccaceae</taxon>
        <taxon>Cereibacter</taxon>
    </lineage>
</organism>
<comment type="subcellular location">
    <subcellularLocation>
        <location evidence="9">Cellular chromatophore membrane</location>
        <topology evidence="9">Multi-pass membrane protein</topology>
    </subcellularLocation>
    <subcellularLocation>
        <location evidence="1">Endomembrane system</location>
        <topology evidence="1">Multi-pass membrane protein</topology>
    </subcellularLocation>
</comment>
<proteinExistence type="inferred from homology"/>
<dbReference type="NCBIfam" id="NF009070">
    <property type="entry name" value="PRK12405.1"/>
    <property type="match status" value="1"/>
</dbReference>
<comment type="similarity">
    <text evidence="9">Belongs to the NqrDE/RnfAE family.</text>
</comment>
<keyword evidence="2 9" id="KW-0813">Transport</keyword>
<feature type="transmembrane region" description="Helical" evidence="9">
    <location>
        <begin position="72"/>
        <end position="92"/>
    </location>
</feature>
<dbReference type="GO" id="GO:0005886">
    <property type="term" value="C:plasma membrane"/>
    <property type="evidence" value="ECO:0007669"/>
    <property type="project" value="TreeGrafter"/>
</dbReference>
<dbReference type="GO" id="GO:0022900">
    <property type="term" value="P:electron transport chain"/>
    <property type="evidence" value="ECO:0007669"/>
    <property type="project" value="UniProtKB-UniRule"/>
</dbReference>
<name>A0A285CKU1_9RHOB</name>
<dbReference type="PIRSF" id="PIRSF006102">
    <property type="entry name" value="NQR_DE"/>
    <property type="match status" value="1"/>
</dbReference>
<gene>
    <name evidence="9" type="primary">rnfE</name>
    <name evidence="10" type="ORF">SAMN05878503_101325</name>
</gene>
<keyword evidence="8 9" id="KW-0535">Nitrogen fixation</keyword>
<dbReference type="EC" id="7.-.-.-" evidence="9"/>
<keyword evidence="5 9" id="KW-0249">Electron transport</keyword>
<keyword evidence="4 9" id="KW-1278">Translocase</keyword>
<keyword evidence="3 9" id="KW-0812">Transmembrane</keyword>
<feature type="transmembrane region" description="Helical" evidence="9">
    <location>
        <begin position="42"/>
        <end position="60"/>
    </location>
</feature>
<dbReference type="GO" id="GO:0012505">
    <property type="term" value="C:endomembrane system"/>
    <property type="evidence" value="ECO:0007669"/>
    <property type="project" value="UniProtKB-SubCell"/>
</dbReference>
<reference evidence="11" key="1">
    <citation type="submission" date="2017-08" db="EMBL/GenBank/DDBJ databases">
        <authorList>
            <person name="Varghese N."/>
            <person name="Submissions S."/>
        </authorList>
    </citation>
    <scope>NUCLEOTIDE SEQUENCE [LARGE SCALE GENOMIC DNA]</scope>
    <source>
        <strain evidence="11">JA234</strain>
    </source>
</reference>
<keyword evidence="11" id="KW-1185">Reference proteome</keyword>
<evidence type="ECO:0000256" key="6">
    <source>
        <dbReference type="ARBA" id="ARBA00022989"/>
    </source>
</evidence>
<comment type="function">
    <text evidence="9">Part of a membrane-bound complex that couples electron transfer with translocation of ions across the membrane.</text>
</comment>
<feature type="transmembrane region" description="Helical" evidence="9">
    <location>
        <begin position="183"/>
        <end position="203"/>
    </location>
</feature>
<evidence type="ECO:0000256" key="7">
    <source>
        <dbReference type="ARBA" id="ARBA00023136"/>
    </source>
</evidence>
<dbReference type="AlphaFoldDB" id="A0A285CKU1"/>
<evidence type="ECO:0000256" key="5">
    <source>
        <dbReference type="ARBA" id="ARBA00022982"/>
    </source>
</evidence>
<dbReference type="NCBIfam" id="TIGR01948">
    <property type="entry name" value="rnfE"/>
    <property type="match status" value="1"/>
</dbReference>
<evidence type="ECO:0000256" key="9">
    <source>
        <dbReference type="HAMAP-Rule" id="MF_00478"/>
    </source>
</evidence>
<evidence type="ECO:0000313" key="11">
    <source>
        <dbReference type="Proteomes" id="UP000219467"/>
    </source>
</evidence>
<feature type="transmembrane region" description="Helical" evidence="9">
    <location>
        <begin position="98"/>
        <end position="116"/>
    </location>
</feature>
<sequence length="243" mass="25545">MSTIYGKIARDGIWDKNIVFGQMLALCPALAITGTATNGLGMGLATTAVLIASNVAISALRRVIAPEIRIPAFVLVIACIVTVVDLALNAWVHDLHKVLGLFIALIVTNCAILGRAEAFASRNGVMVSAFDGLTMGVGFTLALVVVGALREVVGSGTLFAQASVLLGQGFAFMELTVFPDYPGFLLAILPPGGFILVGLLLALKSVIDRSKANLEQEIKDLRVERVFTAAGVLKPRLQEGDDA</sequence>
<dbReference type="PANTHER" id="PTHR30586">
    <property type="entry name" value="ELECTRON TRANSPORT COMPLEX PROTEIN RNFE"/>
    <property type="match status" value="1"/>
</dbReference>
<accession>A0A285CKU1</accession>
<evidence type="ECO:0000256" key="1">
    <source>
        <dbReference type="ARBA" id="ARBA00004127"/>
    </source>
</evidence>
<dbReference type="PANTHER" id="PTHR30586:SF0">
    <property type="entry name" value="ION-TRANSLOCATING OXIDOREDUCTASE COMPLEX SUBUNIT E"/>
    <property type="match status" value="1"/>
</dbReference>
<evidence type="ECO:0000256" key="4">
    <source>
        <dbReference type="ARBA" id="ARBA00022967"/>
    </source>
</evidence>
<evidence type="ECO:0000313" key="10">
    <source>
        <dbReference type="EMBL" id="SNX67688.1"/>
    </source>
</evidence>
<dbReference type="RefSeq" id="WP_097028922.1">
    <property type="nucleotide sequence ID" value="NZ_OAOQ01000001.1"/>
</dbReference>
<dbReference type="InterPro" id="IPR003667">
    <property type="entry name" value="NqrDE/RnfAE"/>
</dbReference>
<dbReference type="HAMAP" id="MF_00478">
    <property type="entry name" value="RsxE_RnfE"/>
    <property type="match status" value="1"/>
</dbReference>
<protein>
    <recommendedName>
        <fullName evidence="9">Ion-translocating oxidoreductase complex subunit E</fullName>
        <ecNumber evidence="9">7.-.-.-</ecNumber>
    </recommendedName>
    <alternativeName>
        <fullName evidence="9">Rnf electron transport complex subunit E</fullName>
    </alternativeName>
</protein>
<evidence type="ECO:0000256" key="2">
    <source>
        <dbReference type="ARBA" id="ARBA00022448"/>
    </source>
</evidence>
<evidence type="ECO:0000256" key="3">
    <source>
        <dbReference type="ARBA" id="ARBA00022692"/>
    </source>
</evidence>
<dbReference type="InterPro" id="IPR010968">
    <property type="entry name" value="RnfE"/>
</dbReference>
<dbReference type="GO" id="GO:0042717">
    <property type="term" value="C:plasma membrane-derived chromatophore membrane"/>
    <property type="evidence" value="ECO:0007669"/>
    <property type="project" value="UniProtKB-SubCell"/>
</dbReference>
<dbReference type="Pfam" id="PF02508">
    <property type="entry name" value="Rnf-Nqr"/>
    <property type="match status" value="1"/>
</dbReference>
<dbReference type="Proteomes" id="UP000219467">
    <property type="component" value="Unassembled WGS sequence"/>
</dbReference>
<dbReference type="GO" id="GO:0009399">
    <property type="term" value="P:nitrogen fixation"/>
    <property type="evidence" value="ECO:0007669"/>
    <property type="project" value="UniProtKB-UniRule"/>
</dbReference>
<keyword evidence="6 9" id="KW-1133">Transmembrane helix</keyword>
<dbReference type="EMBL" id="OAOQ01000001">
    <property type="protein sequence ID" value="SNX67688.1"/>
    <property type="molecule type" value="Genomic_DNA"/>
</dbReference>
<feature type="transmembrane region" description="Helical" evidence="9">
    <location>
        <begin position="128"/>
        <end position="149"/>
    </location>
</feature>